<protein>
    <submittedName>
        <fullName evidence="2">Uncharacterized protein</fullName>
    </submittedName>
</protein>
<accession>A0AAD3D8D7</accession>
<sequence>MSTPNRQAFNEDNVNNNGIPFGKPDPSIQCAFFRVLNPRTANYKVFREDGVRGGLDKILMDTFGWGSIVNQQGLITSLFRKKALDTSDLDDISIASHKDLMWPYRAELATILLQSRKDDKGDIGLKDLFHIKKLTADKEKMRMTFASYNEIPLIFLYCGGDTKTGRVSCQGVVDFLNGVPPETTARISLVGVLKVIFMLTIGGNFMPFPVRSIGDLFGLVRMSIAILLSLTRIMHCFVLGGGQRAKLE</sequence>
<name>A0AAD3D8D7_9STRA</name>
<reference evidence="2 3" key="1">
    <citation type="journal article" date="2021" name="Sci. Rep.">
        <title>The genome of the diatom Chaetoceros tenuissimus carries an ancient integrated fragment of an extant virus.</title>
        <authorList>
            <person name="Hongo Y."/>
            <person name="Kimura K."/>
            <person name="Takaki Y."/>
            <person name="Yoshida Y."/>
            <person name="Baba S."/>
            <person name="Kobayashi G."/>
            <person name="Nagasaki K."/>
            <person name="Hano T."/>
            <person name="Tomaru Y."/>
        </authorList>
    </citation>
    <scope>NUCLEOTIDE SEQUENCE [LARGE SCALE GENOMIC DNA]</scope>
    <source>
        <strain evidence="2 3">NIES-3715</strain>
    </source>
</reference>
<gene>
    <name evidence="2" type="ORF">CTEN210_16278</name>
</gene>
<organism evidence="2 3">
    <name type="scientific">Chaetoceros tenuissimus</name>
    <dbReference type="NCBI Taxonomy" id="426638"/>
    <lineage>
        <taxon>Eukaryota</taxon>
        <taxon>Sar</taxon>
        <taxon>Stramenopiles</taxon>
        <taxon>Ochrophyta</taxon>
        <taxon>Bacillariophyta</taxon>
        <taxon>Coscinodiscophyceae</taxon>
        <taxon>Chaetocerotophycidae</taxon>
        <taxon>Chaetocerotales</taxon>
        <taxon>Chaetocerotaceae</taxon>
        <taxon>Chaetoceros</taxon>
    </lineage>
</organism>
<keyword evidence="1" id="KW-0812">Transmembrane</keyword>
<proteinExistence type="predicted"/>
<comment type="caution">
    <text evidence="2">The sequence shown here is derived from an EMBL/GenBank/DDBJ whole genome shotgun (WGS) entry which is preliminary data.</text>
</comment>
<keyword evidence="1" id="KW-0472">Membrane</keyword>
<keyword evidence="1" id="KW-1133">Transmembrane helix</keyword>
<dbReference type="Proteomes" id="UP001054902">
    <property type="component" value="Unassembled WGS sequence"/>
</dbReference>
<dbReference type="AlphaFoldDB" id="A0AAD3D8D7"/>
<evidence type="ECO:0000256" key="1">
    <source>
        <dbReference type="SAM" id="Phobius"/>
    </source>
</evidence>
<evidence type="ECO:0000313" key="2">
    <source>
        <dbReference type="EMBL" id="GFH59802.1"/>
    </source>
</evidence>
<evidence type="ECO:0000313" key="3">
    <source>
        <dbReference type="Proteomes" id="UP001054902"/>
    </source>
</evidence>
<dbReference type="EMBL" id="BLLK01000069">
    <property type="protein sequence ID" value="GFH59802.1"/>
    <property type="molecule type" value="Genomic_DNA"/>
</dbReference>
<feature type="transmembrane region" description="Helical" evidence="1">
    <location>
        <begin position="218"/>
        <end position="240"/>
    </location>
</feature>
<keyword evidence="3" id="KW-1185">Reference proteome</keyword>
<feature type="transmembrane region" description="Helical" evidence="1">
    <location>
        <begin position="187"/>
        <end position="206"/>
    </location>
</feature>